<dbReference type="GO" id="GO:0006269">
    <property type="term" value="P:DNA replication, synthesis of primer"/>
    <property type="evidence" value="ECO:0007669"/>
    <property type="project" value="UniProtKB-UniRule"/>
</dbReference>
<dbReference type="InterPro" id="IPR036185">
    <property type="entry name" value="DNA_heli_DnaB-like_N_sf"/>
</dbReference>
<organism evidence="15 16">
    <name type="scientific">Coprothermobacter proteolyticus (strain ATCC 35245 / DSM 5265 / OCM 4 / BT)</name>
    <dbReference type="NCBI Taxonomy" id="309798"/>
    <lineage>
        <taxon>Bacteria</taxon>
        <taxon>Pseudomonadati</taxon>
        <taxon>Coprothermobacterota</taxon>
        <taxon>Coprothermobacteria</taxon>
        <taxon>Coprothermobacterales</taxon>
        <taxon>Coprothermobacteraceae</taxon>
        <taxon>Coprothermobacter</taxon>
    </lineage>
</organism>
<dbReference type="SUPFAM" id="SSF48024">
    <property type="entry name" value="N-terminal domain of DnaB helicase"/>
    <property type="match status" value="1"/>
</dbReference>
<dbReference type="InterPro" id="IPR007692">
    <property type="entry name" value="DNA_helicase_DnaB"/>
</dbReference>
<keyword evidence="5 13" id="KW-0378">Hydrolase</keyword>
<dbReference type="InterPro" id="IPR007693">
    <property type="entry name" value="DNA_helicase_DnaB-like_N"/>
</dbReference>
<dbReference type="InterPro" id="IPR007694">
    <property type="entry name" value="DNA_helicase_DnaB-like_C"/>
</dbReference>
<dbReference type="SUPFAM" id="SSF52540">
    <property type="entry name" value="P-loop containing nucleoside triphosphate hydrolases"/>
    <property type="match status" value="1"/>
</dbReference>
<feature type="domain" description="SF4 helicase" evidence="14">
    <location>
        <begin position="177"/>
        <end position="445"/>
    </location>
</feature>
<name>B5Y879_COPPD</name>
<comment type="similarity">
    <text evidence="1 13">Belongs to the helicase family. DnaB subfamily.</text>
</comment>
<comment type="catalytic activity">
    <reaction evidence="11 13">
        <text>ATP + H2O = ADP + phosphate + H(+)</text>
        <dbReference type="Rhea" id="RHEA:13065"/>
        <dbReference type="ChEBI" id="CHEBI:15377"/>
        <dbReference type="ChEBI" id="CHEBI:15378"/>
        <dbReference type="ChEBI" id="CHEBI:30616"/>
        <dbReference type="ChEBI" id="CHEBI:43474"/>
        <dbReference type="ChEBI" id="CHEBI:456216"/>
        <dbReference type="EC" id="5.6.2.3"/>
    </reaction>
</comment>
<sequence>MINESSFGMPYSHEAEVSVLGSCLINKDALAEVAGSLLPEDFYEERHKILFQVMTQMYEEGIPVDLVTFVERLKRDNLLDVVGGQEYVAQVASSVYTAANVGTYAKLVKERSLQRSLIRVGTEIARLGYTGKNIEEDLDKAQQLVFSLSMWKYMKSATPVSELVKRYYSLIEERYAQRSRVTGYPTGLQKLDELLTGFQRSDLLILAARPGMGKTAFALNVATYMSMEEEIPVLFFSLEMSATQLVQRLLSAVSNVPSQKLKTGYLATEDFDALRIAMSRLEDAPLWIDESPGLSVLEIRSRARRAVAELGIKMIIIDYLQLIRLGQNVDNRVQEVSEITRSLKNLARELDIPLLVLSQLSRAVEQRADKRPQLSDLRESGSIEQDADVVMFLYSEDYYKQQKGLRPENSTVELVVAKHRNGPTGEVKLMFRKDIGRFYSLEENVWGDEGAAVSEE</sequence>
<evidence type="ECO:0000313" key="16">
    <source>
        <dbReference type="Proteomes" id="UP000001732"/>
    </source>
</evidence>
<dbReference type="GO" id="GO:0043139">
    <property type="term" value="F:5'-3' DNA helicase activity"/>
    <property type="evidence" value="ECO:0007669"/>
    <property type="project" value="UniProtKB-EC"/>
</dbReference>
<dbReference type="RefSeq" id="WP_012544341.1">
    <property type="nucleotide sequence ID" value="NC_011295.1"/>
</dbReference>
<evidence type="ECO:0000256" key="9">
    <source>
        <dbReference type="ARBA" id="ARBA00023235"/>
    </source>
</evidence>
<keyword evidence="4 13" id="KW-0547">Nucleotide-binding</keyword>
<dbReference type="PANTHER" id="PTHR30153:SF2">
    <property type="entry name" value="REPLICATIVE DNA HELICASE"/>
    <property type="match status" value="1"/>
</dbReference>
<dbReference type="GO" id="GO:0005829">
    <property type="term" value="C:cytosol"/>
    <property type="evidence" value="ECO:0007669"/>
    <property type="project" value="TreeGrafter"/>
</dbReference>
<evidence type="ECO:0000256" key="13">
    <source>
        <dbReference type="RuleBase" id="RU362085"/>
    </source>
</evidence>
<evidence type="ECO:0000259" key="14">
    <source>
        <dbReference type="PROSITE" id="PS51199"/>
    </source>
</evidence>
<dbReference type="InterPro" id="IPR003593">
    <property type="entry name" value="AAA+_ATPase"/>
</dbReference>
<keyword evidence="3 13" id="KW-0235">DNA replication</keyword>
<accession>B5Y879</accession>
<dbReference type="EC" id="5.6.2.3" evidence="12 13"/>
<dbReference type="KEGG" id="cpo:COPRO5265_0621"/>
<dbReference type="AlphaFoldDB" id="B5Y879"/>
<dbReference type="OrthoDB" id="9773982at2"/>
<dbReference type="GO" id="GO:0016887">
    <property type="term" value="F:ATP hydrolysis activity"/>
    <property type="evidence" value="ECO:0007669"/>
    <property type="project" value="RHEA"/>
</dbReference>
<proteinExistence type="inferred from homology"/>
<evidence type="ECO:0000256" key="8">
    <source>
        <dbReference type="ARBA" id="ARBA00023125"/>
    </source>
</evidence>
<dbReference type="SMART" id="SM00382">
    <property type="entry name" value="AAA"/>
    <property type="match status" value="1"/>
</dbReference>
<dbReference type="InterPro" id="IPR027417">
    <property type="entry name" value="P-loop_NTPase"/>
</dbReference>
<keyword evidence="16" id="KW-1185">Reference proteome</keyword>
<keyword evidence="6 13" id="KW-0347">Helicase</keyword>
<protein>
    <recommendedName>
        <fullName evidence="12 13">Replicative DNA helicase</fullName>
        <ecNumber evidence="12 13">5.6.2.3</ecNumber>
    </recommendedName>
</protein>
<evidence type="ECO:0000256" key="11">
    <source>
        <dbReference type="ARBA" id="ARBA00048954"/>
    </source>
</evidence>
<dbReference type="Pfam" id="PF03796">
    <property type="entry name" value="DnaB_C"/>
    <property type="match status" value="1"/>
</dbReference>
<dbReference type="InterPro" id="IPR016136">
    <property type="entry name" value="DNA_helicase_N/primase_C"/>
</dbReference>
<evidence type="ECO:0000256" key="12">
    <source>
        <dbReference type="NCBIfam" id="TIGR00665"/>
    </source>
</evidence>
<keyword evidence="7 13" id="KW-0067">ATP-binding</keyword>
<dbReference type="Proteomes" id="UP000001732">
    <property type="component" value="Chromosome"/>
</dbReference>
<keyword evidence="8 13" id="KW-0238">DNA-binding</keyword>
<dbReference type="GO" id="GO:1990077">
    <property type="term" value="C:primosome complex"/>
    <property type="evidence" value="ECO:0007669"/>
    <property type="project" value="UniProtKB-UniRule"/>
</dbReference>
<dbReference type="CDD" id="cd00984">
    <property type="entry name" value="DnaB_C"/>
    <property type="match status" value="1"/>
</dbReference>
<gene>
    <name evidence="15" type="primary">dnaB</name>
    <name evidence="15" type="ordered locus">COPRO5265_0621</name>
</gene>
<dbReference type="PROSITE" id="PS51199">
    <property type="entry name" value="SF4_HELICASE"/>
    <property type="match status" value="1"/>
</dbReference>
<comment type="function">
    <text evidence="10 13">The main replicative DNA helicase, it participates in initiation and elongation during chromosome replication. Travels ahead of the DNA replisome, separating dsDNA into templates for DNA synthesis. A processive ATP-dependent 5'-3' DNA helicase it has DNA-dependent ATPase activity.</text>
</comment>
<evidence type="ECO:0000256" key="4">
    <source>
        <dbReference type="ARBA" id="ARBA00022741"/>
    </source>
</evidence>
<dbReference type="Pfam" id="PF00772">
    <property type="entry name" value="DnaB"/>
    <property type="match status" value="1"/>
</dbReference>
<dbReference type="NCBIfam" id="TIGR00665">
    <property type="entry name" value="DnaB"/>
    <property type="match status" value="1"/>
</dbReference>
<evidence type="ECO:0000256" key="10">
    <source>
        <dbReference type="ARBA" id="ARBA00044932"/>
    </source>
</evidence>
<evidence type="ECO:0000256" key="2">
    <source>
        <dbReference type="ARBA" id="ARBA00022515"/>
    </source>
</evidence>
<dbReference type="STRING" id="309798.COPRO5265_0621"/>
<evidence type="ECO:0000256" key="3">
    <source>
        <dbReference type="ARBA" id="ARBA00022705"/>
    </source>
</evidence>
<dbReference type="GO" id="GO:0003677">
    <property type="term" value="F:DNA binding"/>
    <property type="evidence" value="ECO:0007669"/>
    <property type="project" value="UniProtKB-UniRule"/>
</dbReference>
<dbReference type="FunFam" id="1.10.860.10:FF:000001">
    <property type="entry name" value="Replicative DNA helicase"/>
    <property type="match status" value="1"/>
</dbReference>
<keyword evidence="9" id="KW-0413">Isomerase</keyword>
<dbReference type="GO" id="GO:0005524">
    <property type="term" value="F:ATP binding"/>
    <property type="evidence" value="ECO:0007669"/>
    <property type="project" value="UniProtKB-UniRule"/>
</dbReference>
<dbReference type="Gene3D" id="1.10.860.10">
    <property type="entry name" value="DNAb Helicase, Chain A"/>
    <property type="match status" value="1"/>
</dbReference>
<evidence type="ECO:0000256" key="5">
    <source>
        <dbReference type="ARBA" id="ARBA00022801"/>
    </source>
</evidence>
<dbReference type="eggNOG" id="COG0305">
    <property type="taxonomic scope" value="Bacteria"/>
</dbReference>
<dbReference type="EMBL" id="CP001145">
    <property type="protein sequence ID" value="ACI17689.1"/>
    <property type="molecule type" value="Genomic_DNA"/>
</dbReference>
<dbReference type="Gene3D" id="3.40.50.300">
    <property type="entry name" value="P-loop containing nucleotide triphosphate hydrolases"/>
    <property type="match status" value="1"/>
</dbReference>
<reference evidence="16" key="1">
    <citation type="submission" date="2008-08" db="EMBL/GenBank/DDBJ databases">
        <title>The complete genome sequence of Coprothermobacter proteolyticus strain ATCC 5245 / DSM 5265 / BT.</title>
        <authorList>
            <person name="Dodson R.J."/>
            <person name="Durkin A.S."/>
            <person name="Wu M."/>
            <person name="Eisen J."/>
            <person name="Sutton G."/>
        </authorList>
    </citation>
    <scope>NUCLEOTIDE SEQUENCE [LARGE SCALE GENOMIC DNA]</scope>
    <source>
        <strain evidence="16">ATCC 35245 / DSM 5265 / OCM 4 / BT</strain>
    </source>
</reference>
<evidence type="ECO:0000256" key="7">
    <source>
        <dbReference type="ARBA" id="ARBA00022840"/>
    </source>
</evidence>
<keyword evidence="2 13" id="KW-0639">Primosome</keyword>
<dbReference type="PANTHER" id="PTHR30153">
    <property type="entry name" value="REPLICATIVE DNA HELICASE DNAB"/>
    <property type="match status" value="1"/>
</dbReference>
<evidence type="ECO:0000256" key="6">
    <source>
        <dbReference type="ARBA" id="ARBA00022806"/>
    </source>
</evidence>
<reference evidence="15 16" key="2">
    <citation type="journal article" date="2014" name="Genome Announc.">
        <title>Complete Genome Sequence of Coprothermobacter proteolyticus DSM 5265.</title>
        <authorList>
            <person name="Alexiev A."/>
            <person name="Coil D.A."/>
            <person name="Badger J.H."/>
            <person name="Enticknap J."/>
            <person name="Ward N."/>
            <person name="Robb F.T."/>
            <person name="Eisen J.A."/>
        </authorList>
    </citation>
    <scope>NUCLEOTIDE SEQUENCE [LARGE SCALE GENOMIC DNA]</scope>
    <source>
        <strain evidence="16">ATCC 35245 / DSM 5265 / OCM 4 / BT</strain>
    </source>
</reference>
<evidence type="ECO:0000256" key="1">
    <source>
        <dbReference type="ARBA" id="ARBA00008428"/>
    </source>
</evidence>
<evidence type="ECO:0000313" key="15">
    <source>
        <dbReference type="EMBL" id="ACI17689.1"/>
    </source>
</evidence>